<dbReference type="InterPro" id="IPR009057">
    <property type="entry name" value="Homeodomain-like_sf"/>
</dbReference>
<feature type="domain" description="Myb-like" evidence="1">
    <location>
        <begin position="20"/>
        <end position="65"/>
    </location>
</feature>
<dbReference type="GO" id="GO:0000981">
    <property type="term" value="F:DNA-binding transcription factor activity, RNA polymerase II-specific"/>
    <property type="evidence" value="ECO:0007669"/>
    <property type="project" value="TreeGrafter"/>
</dbReference>
<name>A0A0D2JZG0_9CHLO</name>
<dbReference type="AlphaFoldDB" id="A0A0D2JZG0"/>
<dbReference type="PROSITE" id="PS51294">
    <property type="entry name" value="HTH_MYB"/>
    <property type="match status" value="1"/>
</dbReference>
<dbReference type="OrthoDB" id="1750104at2759"/>
<evidence type="ECO:0000313" key="3">
    <source>
        <dbReference type="EMBL" id="KIZ03903.1"/>
    </source>
</evidence>
<dbReference type="CDD" id="cd00167">
    <property type="entry name" value="SANT"/>
    <property type="match status" value="1"/>
</dbReference>
<proteinExistence type="predicted"/>
<evidence type="ECO:0000259" key="1">
    <source>
        <dbReference type="PROSITE" id="PS50090"/>
    </source>
</evidence>
<dbReference type="GeneID" id="25736935"/>
<dbReference type="GO" id="GO:0005634">
    <property type="term" value="C:nucleus"/>
    <property type="evidence" value="ECO:0007669"/>
    <property type="project" value="TreeGrafter"/>
</dbReference>
<dbReference type="InterPro" id="IPR017930">
    <property type="entry name" value="Myb_dom"/>
</dbReference>
<feature type="domain" description="HTH myb-type" evidence="2">
    <location>
        <begin position="39"/>
        <end position="69"/>
    </location>
</feature>
<reference evidence="3 4" key="1">
    <citation type="journal article" date="2013" name="BMC Genomics">
        <title>Reconstruction of the lipid metabolism for the microalga Monoraphidium neglectum from its genome sequence reveals characteristics suitable for biofuel production.</title>
        <authorList>
            <person name="Bogen C."/>
            <person name="Al-Dilaimi A."/>
            <person name="Albersmeier A."/>
            <person name="Wichmann J."/>
            <person name="Grundmann M."/>
            <person name="Rupp O."/>
            <person name="Lauersen K.J."/>
            <person name="Blifernez-Klassen O."/>
            <person name="Kalinowski J."/>
            <person name="Goesmann A."/>
            <person name="Mussgnug J.H."/>
            <person name="Kruse O."/>
        </authorList>
    </citation>
    <scope>NUCLEOTIDE SEQUENCE [LARGE SCALE GENOMIC DNA]</scope>
    <source>
        <strain evidence="3 4">SAG 48.87</strain>
    </source>
</reference>
<accession>A0A0D2JZG0</accession>
<dbReference type="InterPro" id="IPR050560">
    <property type="entry name" value="MYB_TF"/>
</dbReference>
<evidence type="ECO:0000259" key="2">
    <source>
        <dbReference type="PROSITE" id="PS51294"/>
    </source>
</evidence>
<dbReference type="SUPFAM" id="SSF46689">
    <property type="entry name" value="Homeodomain-like"/>
    <property type="match status" value="1"/>
</dbReference>
<dbReference type="InterPro" id="IPR001005">
    <property type="entry name" value="SANT/Myb"/>
</dbReference>
<dbReference type="EMBL" id="KK100762">
    <property type="protein sequence ID" value="KIZ03903.1"/>
    <property type="molecule type" value="Genomic_DNA"/>
</dbReference>
<dbReference type="PANTHER" id="PTHR45614">
    <property type="entry name" value="MYB PROTEIN-RELATED"/>
    <property type="match status" value="1"/>
</dbReference>
<dbReference type="PROSITE" id="PS50090">
    <property type="entry name" value="MYB_LIKE"/>
    <property type="match status" value="1"/>
</dbReference>
<dbReference type="GO" id="GO:0000978">
    <property type="term" value="F:RNA polymerase II cis-regulatory region sequence-specific DNA binding"/>
    <property type="evidence" value="ECO:0007669"/>
    <property type="project" value="TreeGrafter"/>
</dbReference>
<keyword evidence="4" id="KW-1185">Reference proteome</keyword>
<dbReference type="Gene3D" id="1.10.10.60">
    <property type="entry name" value="Homeodomain-like"/>
    <property type="match status" value="1"/>
</dbReference>
<evidence type="ECO:0000313" key="4">
    <source>
        <dbReference type="Proteomes" id="UP000054498"/>
    </source>
</evidence>
<gene>
    <name evidence="3" type="ORF">MNEG_4057</name>
</gene>
<dbReference type="PANTHER" id="PTHR45614:SF25">
    <property type="entry name" value="MYB PROTEIN"/>
    <property type="match status" value="1"/>
</dbReference>
<dbReference type="Pfam" id="PF00249">
    <property type="entry name" value="Myb_DNA-binding"/>
    <property type="match status" value="1"/>
</dbReference>
<sequence>MPASEGAGHQVMDGGREAFWWIEIRQKLPLAAQAQECYTNRWAAIARLLERRTDNAVKNHWHATLKRKALAGTLQNRFIEQGATLEWLLANREPEGVRDTAAAAVRRSHKVRVWRRLCAQALL</sequence>
<dbReference type="KEGG" id="mng:MNEG_4057"/>
<dbReference type="RefSeq" id="XP_013902922.1">
    <property type="nucleotide sequence ID" value="XM_014047468.1"/>
</dbReference>
<protein>
    <submittedName>
        <fullName evidence="3">Uncharacterized protein</fullName>
    </submittedName>
</protein>
<dbReference type="Proteomes" id="UP000054498">
    <property type="component" value="Unassembled WGS sequence"/>
</dbReference>
<organism evidence="3 4">
    <name type="scientific">Monoraphidium neglectum</name>
    <dbReference type="NCBI Taxonomy" id="145388"/>
    <lineage>
        <taxon>Eukaryota</taxon>
        <taxon>Viridiplantae</taxon>
        <taxon>Chlorophyta</taxon>
        <taxon>core chlorophytes</taxon>
        <taxon>Chlorophyceae</taxon>
        <taxon>CS clade</taxon>
        <taxon>Sphaeropleales</taxon>
        <taxon>Selenastraceae</taxon>
        <taxon>Monoraphidium</taxon>
    </lineage>
</organism>